<dbReference type="Pfam" id="PF00069">
    <property type="entry name" value="Pkinase"/>
    <property type="match status" value="1"/>
</dbReference>
<evidence type="ECO:0000256" key="3">
    <source>
        <dbReference type="ARBA" id="ARBA00022679"/>
    </source>
</evidence>
<evidence type="ECO:0000256" key="7">
    <source>
        <dbReference type="ARBA" id="ARBA00023596"/>
    </source>
</evidence>
<dbReference type="InterPro" id="IPR050494">
    <property type="entry name" value="Ser_Thr_dual-spec_kinase"/>
</dbReference>
<feature type="domain" description="Protein kinase" evidence="10">
    <location>
        <begin position="442"/>
        <end position="760"/>
    </location>
</feature>
<protein>
    <recommendedName>
        <fullName evidence="1">non-specific serine/threonine protein kinase</fullName>
        <ecNumber evidence="1">2.7.11.1</ecNumber>
    </recommendedName>
</protein>
<feature type="compositionally biased region" description="Basic and acidic residues" evidence="9">
    <location>
        <begin position="93"/>
        <end position="104"/>
    </location>
</feature>
<keyword evidence="12" id="KW-1185">Reference proteome</keyword>
<keyword evidence="6 8" id="KW-0067">ATP-binding</keyword>
<dbReference type="GO" id="GO:0004674">
    <property type="term" value="F:protein serine/threonine kinase activity"/>
    <property type="evidence" value="ECO:0007669"/>
    <property type="project" value="UniProtKB-KW"/>
</dbReference>
<feature type="compositionally biased region" description="Low complexity" evidence="9">
    <location>
        <begin position="41"/>
        <end position="52"/>
    </location>
</feature>
<dbReference type="PROSITE" id="PS00108">
    <property type="entry name" value="PROTEIN_KINASE_ST"/>
    <property type="match status" value="1"/>
</dbReference>
<dbReference type="SUPFAM" id="SSF56112">
    <property type="entry name" value="Protein kinase-like (PK-like)"/>
    <property type="match status" value="1"/>
</dbReference>
<dbReference type="PANTHER" id="PTHR24058:SF103">
    <property type="entry name" value="SERINE_THREONINE-PROTEIN KINASE PRP4 HOMOLOG"/>
    <property type="match status" value="1"/>
</dbReference>
<keyword evidence="2" id="KW-0723">Serine/threonine-protein kinase</keyword>
<comment type="similarity">
    <text evidence="7">Belongs to the protein kinase superfamily. CMGC Ser/Thr protein kinase family.</text>
</comment>
<dbReference type="PROSITE" id="PS50011">
    <property type="entry name" value="PROTEIN_KINASE_DOM"/>
    <property type="match status" value="1"/>
</dbReference>
<evidence type="ECO:0000256" key="2">
    <source>
        <dbReference type="ARBA" id="ARBA00022527"/>
    </source>
</evidence>
<evidence type="ECO:0000256" key="6">
    <source>
        <dbReference type="ARBA" id="ARBA00022840"/>
    </source>
</evidence>
<evidence type="ECO:0000256" key="1">
    <source>
        <dbReference type="ARBA" id="ARBA00012513"/>
    </source>
</evidence>
<keyword evidence="3" id="KW-0808">Transferase</keyword>
<feature type="compositionally biased region" description="Basic and acidic residues" evidence="9">
    <location>
        <begin position="111"/>
        <end position="136"/>
    </location>
</feature>
<name>A0AAQ3M6D0_9PEZI</name>
<dbReference type="SMART" id="SM00220">
    <property type="entry name" value="S_TKc"/>
    <property type="match status" value="1"/>
</dbReference>
<feature type="compositionally biased region" description="Polar residues" evidence="9">
    <location>
        <begin position="22"/>
        <end position="40"/>
    </location>
</feature>
<evidence type="ECO:0000313" key="12">
    <source>
        <dbReference type="Proteomes" id="UP001303373"/>
    </source>
</evidence>
<feature type="compositionally biased region" description="Polar residues" evidence="9">
    <location>
        <begin position="265"/>
        <end position="279"/>
    </location>
</feature>
<dbReference type="EC" id="2.7.11.1" evidence="1"/>
<dbReference type="InterPro" id="IPR044092">
    <property type="entry name" value="STKc_PRP4"/>
</dbReference>
<dbReference type="AlphaFoldDB" id="A0AAQ3M6D0"/>
<feature type="binding site" evidence="8">
    <location>
        <position position="471"/>
    </location>
    <ligand>
        <name>ATP</name>
        <dbReference type="ChEBI" id="CHEBI:30616"/>
    </ligand>
</feature>
<dbReference type="GO" id="GO:0045292">
    <property type="term" value="P:mRNA cis splicing, via spliceosome"/>
    <property type="evidence" value="ECO:0007669"/>
    <property type="project" value="InterPro"/>
</dbReference>
<evidence type="ECO:0000256" key="4">
    <source>
        <dbReference type="ARBA" id="ARBA00022741"/>
    </source>
</evidence>
<dbReference type="InterPro" id="IPR011009">
    <property type="entry name" value="Kinase-like_dom_sf"/>
</dbReference>
<proteinExistence type="inferred from homology"/>
<evidence type="ECO:0000256" key="9">
    <source>
        <dbReference type="SAM" id="MobiDB-lite"/>
    </source>
</evidence>
<dbReference type="GO" id="GO:0005524">
    <property type="term" value="F:ATP binding"/>
    <property type="evidence" value="ECO:0007669"/>
    <property type="project" value="UniProtKB-UniRule"/>
</dbReference>
<keyword evidence="5 11" id="KW-0418">Kinase</keyword>
<evidence type="ECO:0000256" key="5">
    <source>
        <dbReference type="ARBA" id="ARBA00022777"/>
    </source>
</evidence>
<accession>A0AAQ3M6D0</accession>
<dbReference type="CDD" id="cd14135">
    <property type="entry name" value="STKc_PRP4"/>
    <property type="match status" value="1"/>
</dbReference>
<dbReference type="InterPro" id="IPR017441">
    <property type="entry name" value="Protein_kinase_ATP_BS"/>
</dbReference>
<feature type="compositionally biased region" description="Basic and acidic residues" evidence="9">
    <location>
        <begin position="53"/>
        <end position="69"/>
    </location>
</feature>
<reference evidence="11 12" key="1">
    <citation type="submission" date="2023-11" db="EMBL/GenBank/DDBJ databases">
        <title>An acidophilic fungus is an integral part of prey digestion in a carnivorous sundew plant.</title>
        <authorList>
            <person name="Tsai I.J."/>
        </authorList>
    </citation>
    <scope>NUCLEOTIDE SEQUENCE [LARGE SCALE GENOMIC DNA]</scope>
    <source>
        <strain evidence="11">169a</strain>
    </source>
</reference>
<dbReference type="FunFam" id="1.10.510.10:FF:000078">
    <property type="entry name" value="Serine/threonine-protein kinase PRP4 homolog"/>
    <property type="match status" value="1"/>
</dbReference>
<sequence length="784" mass="88448">MSRRSMSRSDGEFSGGDEEKAISTNANSKRNNEVNTSFRHTSSSQTSQQTTRQKGDISRDKNFHFRDDDGPSSNRSNNRSRSRSPYRAPNHASGEKRKADEDHYTTQANSDPRRFKVHYEENASSRADYKRNETRNGRAHHVHGHDRPRSRSPFRRAVPDVQNGLSAHDQASDSSATHREPRQSMASCSERELTPQISHPDTNAKIKVSTSQKTQTDQQPEVSNDAEDEEPPKQLSEAEIIEQRRKKREAIKAKHKAQPDLRVQTLEQTLHSAPSTPAYDSSARVSGPQSPSSSTGSPKTSYRDSPPASPASFTVENDDELANHHRPVGAVDDDDGPSAADYDPNMDMEEDRPDHKRSEIKDTITVDLADSGLGERTTANDDEFDMFAENDDDDDMFAPNDMAKPAKSTKHAQTLDQSLLDNWDYPDGHYRIILGELLDGRYAVQQQVGKGTFATVVRAQDTKTGQFVAVKIACNNETMYKAGEKEMDTLKILNESDPDDKKHIIRLERDFVHKGHICLVFENLNADLREVLKKFGRNVGINIKAIRSYAQQMFIALSHMKKCEILHADLKPDNILINDKRNLLKICDLGTAVFSRDAEIVPYLVSRFYRAPEIILGMPFDYAIDMWSIGCTLFELYTGRILFTGGNNNQMLRVIQECRGKFPLRMLKRSTLADQHFDVEANFFSHDTDKITGKRVLRPVNLSKPLPGKDLKARLHHNTQGLSPAELTEHMAFVDLIEKCLQVDPQRRITANDALRHHFIYHPAPAARSSTTKTLPTLGVPRMK</sequence>
<feature type="compositionally biased region" description="Basic and acidic residues" evidence="9">
    <location>
        <begin position="7"/>
        <end position="21"/>
    </location>
</feature>
<dbReference type="InterPro" id="IPR000719">
    <property type="entry name" value="Prot_kinase_dom"/>
</dbReference>
<dbReference type="EMBL" id="CP138586">
    <property type="protein sequence ID" value="WPH02028.1"/>
    <property type="molecule type" value="Genomic_DNA"/>
</dbReference>
<gene>
    <name evidence="11" type="ORF">R9X50_00488300</name>
</gene>
<keyword evidence="4 8" id="KW-0547">Nucleotide-binding</keyword>
<evidence type="ECO:0000313" key="11">
    <source>
        <dbReference type="EMBL" id="WPH02028.1"/>
    </source>
</evidence>
<dbReference type="InterPro" id="IPR008271">
    <property type="entry name" value="Ser/Thr_kinase_AS"/>
</dbReference>
<feature type="compositionally biased region" description="Basic residues" evidence="9">
    <location>
        <begin position="244"/>
        <end position="256"/>
    </location>
</feature>
<dbReference type="Proteomes" id="UP001303373">
    <property type="component" value="Chromosome 7"/>
</dbReference>
<feature type="compositionally biased region" description="Basic residues" evidence="9">
    <location>
        <begin position="137"/>
        <end position="154"/>
    </location>
</feature>
<dbReference type="PANTHER" id="PTHR24058">
    <property type="entry name" value="DUAL SPECIFICITY PROTEIN KINASE"/>
    <property type="match status" value="1"/>
</dbReference>
<dbReference type="Gene3D" id="1.10.510.10">
    <property type="entry name" value="Transferase(Phosphotransferase) domain 1"/>
    <property type="match status" value="1"/>
</dbReference>
<evidence type="ECO:0000256" key="8">
    <source>
        <dbReference type="PROSITE-ProRule" id="PRU10141"/>
    </source>
</evidence>
<dbReference type="PROSITE" id="PS00107">
    <property type="entry name" value="PROTEIN_KINASE_ATP"/>
    <property type="match status" value="1"/>
</dbReference>
<dbReference type="Gene3D" id="3.30.200.20">
    <property type="entry name" value="Phosphorylase Kinase, domain 1"/>
    <property type="match status" value="1"/>
</dbReference>
<evidence type="ECO:0000259" key="10">
    <source>
        <dbReference type="PROSITE" id="PS50011"/>
    </source>
</evidence>
<organism evidence="11 12">
    <name type="scientific">Acrodontium crateriforme</name>
    <dbReference type="NCBI Taxonomy" id="150365"/>
    <lineage>
        <taxon>Eukaryota</taxon>
        <taxon>Fungi</taxon>
        <taxon>Dikarya</taxon>
        <taxon>Ascomycota</taxon>
        <taxon>Pezizomycotina</taxon>
        <taxon>Dothideomycetes</taxon>
        <taxon>Dothideomycetidae</taxon>
        <taxon>Mycosphaerellales</taxon>
        <taxon>Teratosphaeriaceae</taxon>
        <taxon>Acrodontium</taxon>
    </lineage>
</organism>
<feature type="compositionally biased region" description="Polar residues" evidence="9">
    <location>
        <begin position="208"/>
        <end position="222"/>
    </location>
</feature>
<feature type="compositionally biased region" description="Low complexity" evidence="9">
    <location>
        <begin position="281"/>
        <end position="300"/>
    </location>
</feature>
<feature type="region of interest" description="Disordered" evidence="9">
    <location>
        <begin position="1"/>
        <end position="360"/>
    </location>
</feature>